<evidence type="ECO:0000313" key="3">
    <source>
        <dbReference type="Proteomes" id="UP000318521"/>
    </source>
</evidence>
<protein>
    <submittedName>
        <fullName evidence="2">DUF4179 domain-containing protein</fullName>
    </submittedName>
</protein>
<dbReference type="Proteomes" id="UP000318521">
    <property type="component" value="Unassembled WGS sequence"/>
</dbReference>
<keyword evidence="1" id="KW-0472">Membrane</keyword>
<accession>A0A553ZW89</accession>
<evidence type="ECO:0000256" key="1">
    <source>
        <dbReference type="SAM" id="Phobius"/>
    </source>
</evidence>
<comment type="caution">
    <text evidence="2">The sequence shown here is derived from an EMBL/GenBank/DDBJ whole genome shotgun (WGS) entry which is preliminary data.</text>
</comment>
<dbReference type="RefSeq" id="WP_143849548.1">
    <property type="nucleotide sequence ID" value="NZ_VLXZ01000009.1"/>
</dbReference>
<proteinExistence type="predicted"/>
<reference evidence="2 3" key="1">
    <citation type="submission" date="2019-07" db="EMBL/GenBank/DDBJ databases">
        <authorList>
            <person name="Park Y.J."/>
            <person name="Jeong S.E."/>
            <person name="Jung H.S."/>
        </authorList>
    </citation>
    <scope>NUCLEOTIDE SEQUENCE [LARGE SCALE GENOMIC DNA]</scope>
    <source>
        <strain evidence="3">P16(2019)</strain>
    </source>
</reference>
<evidence type="ECO:0000313" key="2">
    <source>
        <dbReference type="EMBL" id="TSB45744.1"/>
    </source>
</evidence>
<dbReference type="EMBL" id="VLXZ01000009">
    <property type="protein sequence ID" value="TSB45744.1"/>
    <property type="molecule type" value="Genomic_DNA"/>
</dbReference>
<name>A0A553ZW89_9BACI</name>
<sequence>MRKSSESEFPKHEVRQAIYRGISQAEQQTNQETSAMTKPRKWFVFLSSSVAVGCALLIGATILTTSNTGGFTDLPLLSAFLEEEEPEAIVEQPTDLEVRRFIGESQTIEGTTVTIDEILYDYEVLTIQYHMSSDIENFSENLESHFEINADGKIPQSEREFDSQKVINPYEIEGYSERTTKDELPEEFNLEVMLTTEQADLFEFTFLIKEVEGLQKIPLHYNQVHDDMTININSITQTDQELIIPVSLIEPIIDEEDVLSPAFRLKIINPNASEEPMILSGDGYGEYEDGEQYLHMKSRIRVALEEIEGVEQLTIVPIFVGTGNDIELDSFTINLNEE</sequence>
<dbReference type="OrthoDB" id="2541898at2"/>
<feature type="transmembrane region" description="Helical" evidence="1">
    <location>
        <begin position="42"/>
        <end position="63"/>
    </location>
</feature>
<dbReference type="AlphaFoldDB" id="A0A553ZW89"/>
<keyword evidence="1" id="KW-1133">Transmembrane helix</keyword>
<dbReference type="Gene3D" id="2.60.40.1630">
    <property type="entry name" value="bacillus anthracis domain"/>
    <property type="match status" value="1"/>
</dbReference>
<keyword evidence="3" id="KW-1185">Reference proteome</keyword>
<keyword evidence="1" id="KW-0812">Transmembrane</keyword>
<organism evidence="2 3">
    <name type="scientific">Alkalicoccobacillus porphyridii</name>
    <dbReference type="NCBI Taxonomy" id="2597270"/>
    <lineage>
        <taxon>Bacteria</taxon>
        <taxon>Bacillati</taxon>
        <taxon>Bacillota</taxon>
        <taxon>Bacilli</taxon>
        <taxon>Bacillales</taxon>
        <taxon>Bacillaceae</taxon>
        <taxon>Alkalicoccobacillus</taxon>
    </lineage>
</organism>
<gene>
    <name evidence="2" type="ORF">FN960_14760</name>
</gene>